<feature type="region of interest" description="Disordered" evidence="1">
    <location>
        <begin position="236"/>
        <end position="265"/>
    </location>
</feature>
<feature type="region of interest" description="Disordered" evidence="1">
    <location>
        <begin position="304"/>
        <end position="341"/>
    </location>
</feature>
<evidence type="ECO:0000256" key="1">
    <source>
        <dbReference type="SAM" id="MobiDB-lite"/>
    </source>
</evidence>
<dbReference type="EMBL" id="JAANER010000001">
    <property type="protein sequence ID" value="KAG9195852.1"/>
    <property type="molecule type" value="Genomic_DNA"/>
</dbReference>
<evidence type="ECO:0000313" key="3">
    <source>
        <dbReference type="Proteomes" id="UP001199106"/>
    </source>
</evidence>
<name>A0AAD4IJ36_9PLEO</name>
<gene>
    <name evidence="2" type="ORF">G6011_00973</name>
</gene>
<reference evidence="2" key="1">
    <citation type="submission" date="2021-07" db="EMBL/GenBank/DDBJ databases">
        <title>Genome Resource of American Ginseng Black Spot Pathogen Alternaria panax.</title>
        <authorList>
            <person name="Qiu C."/>
            <person name="Wang W."/>
            <person name="Liu Z."/>
        </authorList>
    </citation>
    <scope>NUCLEOTIDE SEQUENCE</scope>
    <source>
        <strain evidence="2">BNCC115425</strain>
    </source>
</reference>
<feature type="region of interest" description="Disordered" evidence="1">
    <location>
        <begin position="364"/>
        <end position="394"/>
    </location>
</feature>
<evidence type="ECO:0000313" key="2">
    <source>
        <dbReference type="EMBL" id="KAG9195852.1"/>
    </source>
</evidence>
<feature type="region of interest" description="Disordered" evidence="1">
    <location>
        <begin position="144"/>
        <end position="214"/>
    </location>
</feature>
<dbReference type="Proteomes" id="UP001199106">
    <property type="component" value="Unassembled WGS sequence"/>
</dbReference>
<dbReference type="AlphaFoldDB" id="A0AAD4IJ36"/>
<keyword evidence="3" id="KW-1185">Reference proteome</keyword>
<sequence length="630" mass="69001">MPYETAYIGIAPAPNGDFDHFVRQLRTLHLTGGYWRFQSIEDDRRANARGFTTPEDVLCAAEFTDEGFDEIFIRWVRGADDPNISMALSGTPSQHLQTIYELRLLLGLPVSSRGQIPQYPISTELRVKQFWEAKYRAQQSPLINTAGQLPGKPISSPVTPRPGTLKVSQPRPFAPAAPKSPVGRITRARSKKTSQEARPTPAVRATPSQQAPDAPIAHATWPSLVRPLSRVATLPSLTTNKTDEQQSPLPITASPTSMSVPPASSATRDVPFIPRAALAWGLQSSTLPTLSSLSLGISQHDWVHSSSRNSNVGYSSSSATPQQQYEANGAMQPQQDAAATASLNATASLDIPYQSPYAASGTQLGHTNPVVTPSAPIENAGDIRAPTSPPRKSYEATLDSMSRSVLAPLDSPPARIEVVPIRESFSTDGNSLETPDKLALARGKGVEWFDDSRPQQELERLNIQLPDADNTKQRARAQAIKAMSEPLRTYMEGLENLPCMDCGEEDNHLWDCHLGNIQPLQDLTALDYRTLTDAVEMFDPGPWTTHFDLHPEPEPEDAETQIKGMAEVIRNEDSYKMDDELHNLPDEFMIILWAFKTSGKVQVINECNWDSGTSQSETEGGTGVLRVQGI</sequence>
<feature type="compositionally biased region" description="Low complexity" evidence="1">
    <location>
        <begin position="305"/>
        <end position="318"/>
    </location>
</feature>
<proteinExistence type="predicted"/>
<organism evidence="2 3">
    <name type="scientific">Alternaria panax</name>
    <dbReference type="NCBI Taxonomy" id="48097"/>
    <lineage>
        <taxon>Eukaryota</taxon>
        <taxon>Fungi</taxon>
        <taxon>Dikarya</taxon>
        <taxon>Ascomycota</taxon>
        <taxon>Pezizomycotina</taxon>
        <taxon>Dothideomycetes</taxon>
        <taxon>Pleosporomycetidae</taxon>
        <taxon>Pleosporales</taxon>
        <taxon>Pleosporineae</taxon>
        <taxon>Pleosporaceae</taxon>
        <taxon>Alternaria</taxon>
        <taxon>Alternaria sect. Panax</taxon>
    </lineage>
</organism>
<protein>
    <submittedName>
        <fullName evidence="2">Uncharacterized protein</fullName>
    </submittedName>
</protein>
<accession>A0AAD4IJ36</accession>
<comment type="caution">
    <text evidence="2">The sequence shown here is derived from an EMBL/GenBank/DDBJ whole genome shotgun (WGS) entry which is preliminary data.</text>
</comment>